<keyword evidence="7" id="KW-1185">Reference proteome</keyword>
<evidence type="ECO:0000313" key="6">
    <source>
        <dbReference type="EMBL" id="GGP89633.1"/>
    </source>
</evidence>
<dbReference type="PANTHER" id="PTHR30620">
    <property type="entry name" value="PERIPLASMIC BETA-GLUCOSIDASE-RELATED"/>
    <property type="match status" value="1"/>
</dbReference>
<dbReference type="Pfam" id="PF18559">
    <property type="entry name" value="Exop_C"/>
    <property type="match status" value="1"/>
</dbReference>
<dbReference type="SUPFAM" id="SSF52279">
    <property type="entry name" value="Beta-D-glucan exohydrolase, C-terminal domain"/>
    <property type="match status" value="1"/>
</dbReference>
<dbReference type="InterPro" id="IPR036962">
    <property type="entry name" value="Glyco_hydro_3_N_sf"/>
</dbReference>
<accession>A0ABQ2QR14</accession>
<evidence type="ECO:0000259" key="3">
    <source>
        <dbReference type="Pfam" id="PF00933"/>
    </source>
</evidence>
<dbReference type="Gene3D" id="2.60.120.430">
    <property type="entry name" value="Galactose-binding lectin"/>
    <property type="match status" value="1"/>
</dbReference>
<sequence>MNTNNAIVAFKSTAMTTKISTLSLAVLLSLSGCSDAKQVEQTKDVKSVADTKTVEVVAKSGIDLWPALTPAIAKDVELEAKITALVSKMTVEQKVAQMIQPEIRDITVEDMRKYGFGSYLNGGGAYPNNDKHATPADWIALAETLYQASVDDSIDGINIPTMWGTDAVHGHNNVIGATLFPHNIGLGAANNPKLIEQIAAITAKEVMVTGIDWVFAPTVAVVQDDRWGRSYEGYSEDPSIVRDYSFAIVEGLQGAVNGDFLSDQRVLSTVKHFIGDGGTEKGIDQGDNIASEQTLVDVHAQGYVGGLNAGAQSVMASFNSWHGEKNHGNKYLLTDVLKDRMGFDGFVVGDWNGHGQIPGCTNESCAQAANAGLDIFMVPTAAWKPLFENTVAQVNSGEISQARLDDAVSRILRVKLRAGLFDKPSPANRPLSGKTELIGQASHRDVARQAVRESLVLLKNNQNVLPISPKLTVLVAGDAADNIGKQSGGWTITWQGTDNKNADFPGATSIYSGIEQVVKQAGGQAILSATGELTEQQKPDVAIVVFGEEPYAEGNGDIDNLEYQRGDKRDLALLKQLKAQGIPVVSVFISGRPMWVNAEFNASDAFVAAWLPGSEGQGIADVLFTDADGKIKHDFGGKLSFSWPATPQQTTVNVPLETASAEAKYKPLIPFGYGLNYQSDASSKIVLDNLSEDNLSAEQTTSDLALFERAVKSPWSMYIANSSERQGLSSSVAQNSALTIRTMDRVVQEDARFVSFNGSEEGVVGLISNFPRDFRAYSNSDSALTLSIKTTASLQKPLWLGMACEGDCRKQIDIAQQVNSKLGEWQSISVSLACFASEPMDFGKITMPFYIATSDKVDVSFSDVVIHTQPSDNTIQCKE</sequence>
<dbReference type="InterPro" id="IPR001764">
    <property type="entry name" value="Glyco_hydro_3_N"/>
</dbReference>
<keyword evidence="1" id="KW-0378">Hydrolase</keyword>
<evidence type="ECO:0000259" key="4">
    <source>
        <dbReference type="Pfam" id="PF01915"/>
    </source>
</evidence>
<proteinExistence type="predicted"/>
<evidence type="ECO:0000256" key="1">
    <source>
        <dbReference type="ARBA" id="ARBA00022801"/>
    </source>
</evidence>
<dbReference type="InterPro" id="IPR002772">
    <property type="entry name" value="Glyco_hydro_3_C"/>
</dbReference>
<name>A0ABQ2QR14_9GAMM</name>
<dbReference type="Pfam" id="PF01915">
    <property type="entry name" value="Glyco_hydro_3_C"/>
    <property type="match status" value="1"/>
</dbReference>
<dbReference type="Gene3D" id="3.20.20.300">
    <property type="entry name" value="Glycoside hydrolase, family 3, N-terminal domain"/>
    <property type="match status" value="1"/>
</dbReference>
<evidence type="ECO:0000259" key="5">
    <source>
        <dbReference type="Pfam" id="PF18559"/>
    </source>
</evidence>
<comment type="caution">
    <text evidence="6">The sequence shown here is derived from an EMBL/GenBank/DDBJ whole genome shotgun (WGS) entry which is preliminary data.</text>
</comment>
<dbReference type="Gene3D" id="3.40.50.1700">
    <property type="entry name" value="Glycoside hydrolase family 3 C-terminal domain"/>
    <property type="match status" value="1"/>
</dbReference>
<dbReference type="InterPro" id="IPR036881">
    <property type="entry name" value="Glyco_hydro_3_C_sf"/>
</dbReference>
<dbReference type="PRINTS" id="PR00133">
    <property type="entry name" value="GLHYDRLASE3"/>
</dbReference>
<keyword evidence="2" id="KW-0732">Signal</keyword>
<dbReference type="InterPro" id="IPR051915">
    <property type="entry name" value="Cellulose_Degrad_GH3"/>
</dbReference>
<feature type="signal peptide" evidence="2">
    <location>
        <begin position="1"/>
        <end position="36"/>
    </location>
</feature>
<feature type="chain" id="PRO_5046344867" evidence="2">
    <location>
        <begin position="37"/>
        <end position="879"/>
    </location>
</feature>
<dbReference type="Pfam" id="PF00933">
    <property type="entry name" value="Glyco_hydro_3"/>
    <property type="match status" value="1"/>
</dbReference>
<feature type="domain" description="Glycoside hydrolase family 3 N-terminal" evidence="3">
    <location>
        <begin position="90"/>
        <end position="414"/>
    </location>
</feature>
<gene>
    <name evidence="6" type="primary">celD</name>
    <name evidence="6" type="ORF">GCM10009410_24430</name>
</gene>
<dbReference type="EMBL" id="BMQW01000006">
    <property type="protein sequence ID" value="GGP89633.1"/>
    <property type="molecule type" value="Genomic_DNA"/>
</dbReference>
<dbReference type="InterPro" id="IPR017853">
    <property type="entry name" value="GH"/>
</dbReference>
<evidence type="ECO:0000313" key="7">
    <source>
        <dbReference type="Proteomes" id="UP000654004"/>
    </source>
</evidence>
<dbReference type="PANTHER" id="PTHR30620:SF77">
    <property type="entry name" value="LYSOSOMAL BETA GLUCOSIDASE-LIKE"/>
    <property type="match status" value="1"/>
</dbReference>
<dbReference type="Proteomes" id="UP000654004">
    <property type="component" value="Unassembled WGS sequence"/>
</dbReference>
<feature type="domain" description="ExoP galactose-binding-like" evidence="5">
    <location>
        <begin position="713"/>
        <end position="865"/>
    </location>
</feature>
<reference evidence="7" key="1">
    <citation type="journal article" date="2019" name="Int. J. Syst. Evol. Microbiol.">
        <title>The Global Catalogue of Microorganisms (GCM) 10K type strain sequencing project: providing services to taxonomists for standard genome sequencing and annotation.</title>
        <authorList>
            <consortium name="The Broad Institute Genomics Platform"/>
            <consortium name="The Broad Institute Genome Sequencing Center for Infectious Disease"/>
            <person name="Wu L."/>
            <person name="Ma J."/>
        </authorList>
    </citation>
    <scope>NUCLEOTIDE SEQUENCE [LARGE SCALE GENOMIC DNA]</scope>
    <source>
        <strain evidence="7">JCM 32305</strain>
    </source>
</reference>
<feature type="domain" description="Glycoside hydrolase family 3 C-terminal" evidence="4">
    <location>
        <begin position="455"/>
        <end position="677"/>
    </location>
</feature>
<organism evidence="6 7">
    <name type="scientific">Shewanella ulleungensis</name>
    <dbReference type="NCBI Taxonomy" id="2282699"/>
    <lineage>
        <taxon>Bacteria</taxon>
        <taxon>Pseudomonadati</taxon>
        <taxon>Pseudomonadota</taxon>
        <taxon>Gammaproteobacteria</taxon>
        <taxon>Alteromonadales</taxon>
        <taxon>Shewanellaceae</taxon>
        <taxon>Shewanella</taxon>
    </lineage>
</organism>
<dbReference type="InterPro" id="IPR041443">
    <property type="entry name" value="Exop_C"/>
</dbReference>
<dbReference type="SUPFAM" id="SSF51445">
    <property type="entry name" value="(Trans)glycosidases"/>
    <property type="match status" value="1"/>
</dbReference>
<protein>
    <submittedName>
        <fullName evidence="6">1,4-beta-D-glucan glucohydrolase</fullName>
    </submittedName>
</protein>
<evidence type="ECO:0000256" key="2">
    <source>
        <dbReference type="SAM" id="SignalP"/>
    </source>
</evidence>